<keyword evidence="3" id="KW-1185">Reference proteome</keyword>
<reference evidence="2 3" key="1">
    <citation type="journal article" date="2015" name="Genome Announc.">
        <title>Genome Assemblies of Three Soil-Associated Devosia species: D. insulae, D. limi, and D. soli.</title>
        <authorList>
            <person name="Hassan Y.I."/>
            <person name="Lepp D."/>
            <person name="Zhou T."/>
        </authorList>
    </citation>
    <scope>NUCLEOTIDE SEQUENCE [LARGE SCALE GENOMIC DNA]</scope>
    <source>
        <strain evidence="2 3">DS-56</strain>
    </source>
</reference>
<proteinExistence type="predicted"/>
<organism evidence="2 3">
    <name type="scientific">Devosia insulae DS-56</name>
    <dbReference type="NCBI Taxonomy" id="1116389"/>
    <lineage>
        <taxon>Bacteria</taxon>
        <taxon>Pseudomonadati</taxon>
        <taxon>Pseudomonadota</taxon>
        <taxon>Alphaproteobacteria</taxon>
        <taxon>Hyphomicrobiales</taxon>
        <taxon>Devosiaceae</taxon>
        <taxon>Devosia</taxon>
    </lineage>
</organism>
<gene>
    <name evidence="2" type="ORF">VW23_010595</name>
</gene>
<evidence type="ECO:0000313" key="3">
    <source>
        <dbReference type="Proteomes" id="UP000095463"/>
    </source>
</evidence>
<evidence type="ECO:0000256" key="1">
    <source>
        <dbReference type="SAM" id="SignalP"/>
    </source>
</evidence>
<comment type="caution">
    <text evidence="2">The sequence shown here is derived from an EMBL/GenBank/DDBJ whole genome shotgun (WGS) entry which is preliminary data.</text>
</comment>
<name>A0A1E5XVM8_9HYPH</name>
<dbReference type="Proteomes" id="UP000095463">
    <property type="component" value="Unassembled WGS sequence"/>
</dbReference>
<keyword evidence="1" id="KW-0732">Signal</keyword>
<evidence type="ECO:0008006" key="4">
    <source>
        <dbReference type="Google" id="ProtNLM"/>
    </source>
</evidence>
<feature type="chain" id="PRO_5009190582" description="Porin" evidence="1">
    <location>
        <begin position="27"/>
        <end position="305"/>
    </location>
</feature>
<dbReference type="OrthoDB" id="9808612at2"/>
<dbReference type="RefSeq" id="WP_069908220.1">
    <property type="nucleotide sequence ID" value="NZ_LAJE02000063.1"/>
</dbReference>
<dbReference type="EMBL" id="LAJE02000063">
    <property type="protein sequence ID" value="OEO32653.1"/>
    <property type="molecule type" value="Genomic_DNA"/>
</dbReference>
<sequence length="305" mass="32187">MSVLRVTKAALLASVFSIPFGFSASAADLILTSPEPIEDQYVDLVLPAVSAVNGKLELYAGGISDPESAIFRAAGSLSVPIGERFGVQGDVAVGNIDDSWSFGGALHAFTRDPSSYLLGVTAGVVFADGSRLAAVGPEAELYLDRISLEGWAGWAAIDYDDLLMPDESGFFAIGDVAWYPTDDWRLSLGGASILGRESLKLATEYQFAGLGFPLSGVGEVRAYDTGAWSAKVGIKGYFGGDPDKSLIDRHRQDDPPNRALDLFSAAGDLLTATPGEPTTWDCPDGESPVPGGDYGECEYTEINLQ</sequence>
<accession>A0A1E5XVM8</accession>
<protein>
    <recommendedName>
        <fullName evidence="4">Porin</fullName>
    </recommendedName>
</protein>
<dbReference type="AlphaFoldDB" id="A0A1E5XVM8"/>
<evidence type="ECO:0000313" key="2">
    <source>
        <dbReference type="EMBL" id="OEO32653.1"/>
    </source>
</evidence>
<feature type="signal peptide" evidence="1">
    <location>
        <begin position="1"/>
        <end position="26"/>
    </location>
</feature>